<dbReference type="InParanoid" id="A0A2J6SRU8"/>
<name>A0A2J6SRU8_9HELO</name>
<evidence type="ECO:0000313" key="2">
    <source>
        <dbReference type="Proteomes" id="UP000235371"/>
    </source>
</evidence>
<proteinExistence type="predicted"/>
<gene>
    <name evidence="1" type="ORF">K444DRAFT_700620</name>
</gene>
<dbReference type="OrthoDB" id="2824656at2759"/>
<dbReference type="Proteomes" id="UP000235371">
    <property type="component" value="Unassembled WGS sequence"/>
</dbReference>
<dbReference type="EMBL" id="KZ613872">
    <property type="protein sequence ID" value="PMD53487.1"/>
    <property type="molecule type" value="Genomic_DNA"/>
</dbReference>
<protein>
    <recommendedName>
        <fullName evidence="3">EthD domain-containing protein</fullName>
    </recommendedName>
</protein>
<accession>A0A2J6SRU8</accession>
<reference evidence="1 2" key="1">
    <citation type="submission" date="2016-04" db="EMBL/GenBank/DDBJ databases">
        <title>A degradative enzymes factory behind the ericoid mycorrhizal symbiosis.</title>
        <authorList>
            <consortium name="DOE Joint Genome Institute"/>
            <person name="Martino E."/>
            <person name="Morin E."/>
            <person name="Grelet G."/>
            <person name="Kuo A."/>
            <person name="Kohler A."/>
            <person name="Daghino S."/>
            <person name="Barry K."/>
            <person name="Choi C."/>
            <person name="Cichocki N."/>
            <person name="Clum A."/>
            <person name="Copeland A."/>
            <person name="Hainaut M."/>
            <person name="Haridas S."/>
            <person name="Labutti K."/>
            <person name="Lindquist E."/>
            <person name="Lipzen A."/>
            <person name="Khouja H.-R."/>
            <person name="Murat C."/>
            <person name="Ohm R."/>
            <person name="Olson A."/>
            <person name="Spatafora J."/>
            <person name="Veneault-Fourrey C."/>
            <person name="Henrissat B."/>
            <person name="Grigoriev I."/>
            <person name="Martin F."/>
            <person name="Perotto S."/>
        </authorList>
    </citation>
    <scope>NUCLEOTIDE SEQUENCE [LARGE SCALE GENOMIC DNA]</scope>
    <source>
        <strain evidence="1 2">E</strain>
    </source>
</reference>
<keyword evidence="2" id="KW-1185">Reference proteome</keyword>
<evidence type="ECO:0000313" key="1">
    <source>
        <dbReference type="EMBL" id="PMD53487.1"/>
    </source>
</evidence>
<sequence length="214" mass="24108">MALSEIIRFVLPSHCNADFVKLRQYLSLHGGVKTQYFGAMVAPANAALPIKNHEMCWVIRTAQLNALTEVQDAKSLLFHFQEGQISNLTKALEAEICEFAIINLLSNAPKANTDFKDSMHKTYTDCYRMDGFVGGDWGYALNTNDTNGMLVDEASNQRVEEKERRLACYYLGWESIDAHQAASKTDIFDEEMVKLAPWIGEGSGAWYVKFEKHA</sequence>
<organism evidence="1 2">
    <name type="scientific">Hyaloscypha bicolor E</name>
    <dbReference type="NCBI Taxonomy" id="1095630"/>
    <lineage>
        <taxon>Eukaryota</taxon>
        <taxon>Fungi</taxon>
        <taxon>Dikarya</taxon>
        <taxon>Ascomycota</taxon>
        <taxon>Pezizomycotina</taxon>
        <taxon>Leotiomycetes</taxon>
        <taxon>Helotiales</taxon>
        <taxon>Hyaloscyphaceae</taxon>
        <taxon>Hyaloscypha</taxon>
        <taxon>Hyaloscypha bicolor</taxon>
    </lineage>
</organism>
<dbReference type="AlphaFoldDB" id="A0A2J6SRU8"/>
<dbReference type="GeneID" id="36596094"/>
<dbReference type="RefSeq" id="XP_024730391.1">
    <property type="nucleotide sequence ID" value="XM_024888018.1"/>
</dbReference>
<evidence type="ECO:0008006" key="3">
    <source>
        <dbReference type="Google" id="ProtNLM"/>
    </source>
</evidence>